<dbReference type="InterPro" id="IPR000859">
    <property type="entry name" value="CUB_dom"/>
</dbReference>
<dbReference type="GO" id="GO:0006508">
    <property type="term" value="P:proteolysis"/>
    <property type="evidence" value="ECO:0007669"/>
    <property type="project" value="InterPro"/>
</dbReference>
<comment type="caution">
    <text evidence="5">The sequence shown here is derived from an EMBL/GenBank/DDBJ whole genome shotgun (WGS) entry which is preliminary data.</text>
</comment>
<gene>
    <name evidence="6" type="ORF">B4U79_00592</name>
    <name evidence="5" type="ORF">B4U79_04486</name>
</gene>
<feature type="domain" description="CUB" evidence="3">
    <location>
        <begin position="1"/>
        <end position="80"/>
    </location>
</feature>
<dbReference type="Gene3D" id="2.40.10.10">
    <property type="entry name" value="Trypsin-like serine proteases"/>
    <property type="match status" value="1"/>
</dbReference>
<dbReference type="PRINTS" id="PR00722">
    <property type="entry name" value="CHYMOTRYPSIN"/>
</dbReference>
<accession>A0A443QLI1</accession>
<comment type="caution">
    <text evidence="2">Lacks conserved residue(s) required for the propagation of feature annotation.</text>
</comment>
<dbReference type="Gene3D" id="2.60.120.290">
    <property type="entry name" value="Spermadhesin, CUB domain"/>
    <property type="match status" value="1"/>
</dbReference>
<dbReference type="PROSITE" id="PS00134">
    <property type="entry name" value="TRYPSIN_HIS"/>
    <property type="match status" value="1"/>
</dbReference>
<keyword evidence="7" id="KW-1185">Reference proteome</keyword>
<dbReference type="InterPro" id="IPR001254">
    <property type="entry name" value="Trypsin_dom"/>
</dbReference>
<evidence type="ECO:0000313" key="5">
    <source>
        <dbReference type="EMBL" id="RWS03888.1"/>
    </source>
</evidence>
<dbReference type="Pfam" id="PF00089">
    <property type="entry name" value="Trypsin"/>
    <property type="match status" value="1"/>
</dbReference>
<dbReference type="STRING" id="1965070.A0A443QLI1"/>
<feature type="domain" description="Peptidase S1" evidence="4">
    <location>
        <begin position="102"/>
        <end position="353"/>
    </location>
</feature>
<dbReference type="CDD" id="cd00190">
    <property type="entry name" value="Tryp_SPc"/>
    <property type="match status" value="1"/>
</dbReference>
<keyword evidence="1" id="KW-1015">Disulfide bond</keyword>
<reference evidence="5 7" key="1">
    <citation type="journal article" date="2018" name="Gigascience">
        <title>Genomes of trombidid mites reveal novel predicted allergens and laterally-transferred genes associated with secondary metabolism.</title>
        <authorList>
            <person name="Dong X."/>
            <person name="Chaisiri K."/>
            <person name="Xia D."/>
            <person name="Armstrong S.D."/>
            <person name="Fang Y."/>
            <person name="Donnelly M.J."/>
            <person name="Kadowaki T."/>
            <person name="McGarry J.W."/>
            <person name="Darby A.C."/>
            <person name="Makepeace B.L."/>
        </authorList>
    </citation>
    <scope>NUCLEOTIDE SEQUENCE [LARGE SCALE GENOMIC DNA]</scope>
    <source>
        <strain evidence="5">UoL-WK</strain>
    </source>
</reference>
<feature type="non-terminal residue" evidence="5">
    <location>
        <position position="356"/>
    </location>
</feature>
<proteinExistence type="predicted"/>
<evidence type="ECO:0000256" key="2">
    <source>
        <dbReference type="PROSITE-ProRule" id="PRU00059"/>
    </source>
</evidence>
<evidence type="ECO:0000256" key="1">
    <source>
        <dbReference type="ARBA" id="ARBA00023157"/>
    </source>
</evidence>
<dbReference type="CDD" id="cd00041">
    <property type="entry name" value="CUB"/>
    <property type="match status" value="1"/>
</dbReference>
<sequence>SGEIRNDYSGTIFSPGYAENETYPEGLNCTWIIHSTEDYRIHFTFNFIDLDEVDSCDGDAIKLIDSNKRKKFVFCGKQKPLDSNNVCGIPSIAPREGDNVRIVGGYEAIEGSWPWQASLQLRFIEPCAHVCGAVLIDSNHVLTAAHCFKDIRKSSNLKVKFGIHSKFEDNGYEQVRYIQNYLIFPKISGSVFANNSSISVDMHNDIALIRLRSPVKFTDRVKPICLPINNVDLELNTKCFSTGWGRTQGSGSDGELKQLPMFIENGKRCTRSFDLAYSELKICASSRLHANSLCSGDSGGPLACKSNGTWYLHGLTSHSSQFSKVGPRCGSKEYGSVFVKISAKLKWIEEAKKLLA</sequence>
<evidence type="ECO:0000313" key="6">
    <source>
        <dbReference type="EMBL" id="RWS07375.1"/>
    </source>
</evidence>
<dbReference type="AlphaFoldDB" id="A0A443QLI1"/>
<dbReference type="SUPFAM" id="SSF50494">
    <property type="entry name" value="Trypsin-like serine proteases"/>
    <property type="match status" value="1"/>
</dbReference>
<dbReference type="PROSITE" id="PS50240">
    <property type="entry name" value="TRYPSIN_DOM"/>
    <property type="match status" value="1"/>
</dbReference>
<evidence type="ECO:0000259" key="3">
    <source>
        <dbReference type="PROSITE" id="PS01180"/>
    </source>
</evidence>
<dbReference type="Pfam" id="PF00431">
    <property type="entry name" value="CUB"/>
    <property type="match status" value="1"/>
</dbReference>
<dbReference type="PANTHER" id="PTHR24252">
    <property type="entry name" value="ACROSIN-RELATED"/>
    <property type="match status" value="1"/>
</dbReference>
<dbReference type="OrthoDB" id="5979691at2759"/>
<dbReference type="EMBL" id="NCKU01003514">
    <property type="protein sequence ID" value="RWS07375.1"/>
    <property type="molecule type" value="Genomic_DNA"/>
</dbReference>
<dbReference type="PROSITE" id="PS01180">
    <property type="entry name" value="CUB"/>
    <property type="match status" value="1"/>
</dbReference>
<dbReference type="SMART" id="SM00020">
    <property type="entry name" value="Tryp_SPc"/>
    <property type="match status" value="1"/>
</dbReference>
<evidence type="ECO:0000259" key="4">
    <source>
        <dbReference type="PROSITE" id="PS50240"/>
    </source>
</evidence>
<evidence type="ECO:0000313" key="7">
    <source>
        <dbReference type="Proteomes" id="UP000285301"/>
    </source>
</evidence>
<reference evidence="5" key="2">
    <citation type="submission" date="2018-11" db="EMBL/GenBank/DDBJ databases">
        <title>Trombidioid mite genomics.</title>
        <authorList>
            <person name="Dong X."/>
        </authorList>
    </citation>
    <scope>NUCLEOTIDE SEQUENCE</scope>
    <source>
        <strain evidence="5">UoL-WK</strain>
    </source>
</reference>
<dbReference type="InterPro" id="IPR035914">
    <property type="entry name" value="Sperma_CUB_dom_sf"/>
</dbReference>
<dbReference type="InterPro" id="IPR009003">
    <property type="entry name" value="Peptidase_S1_PA"/>
</dbReference>
<dbReference type="PANTHER" id="PTHR24252:SF7">
    <property type="entry name" value="HYALIN"/>
    <property type="match status" value="1"/>
</dbReference>
<dbReference type="SMART" id="SM00042">
    <property type="entry name" value="CUB"/>
    <property type="match status" value="1"/>
</dbReference>
<dbReference type="FunFam" id="2.40.10.10:FF:000068">
    <property type="entry name" value="transmembrane protease serine 2"/>
    <property type="match status" value="1"/>
</dbReference>
<protein>
    <submittedName>
        <fullName evidence="5">Plasma kallikrein-like protein</fullName>
    </submittedName>
</protein>
<dbReference type="EMBL" id="NCKU01006049">
    <property type="protein sequence ID" value="RWS03888.1"/>
    <property type="molecule type" value="Genomic_DNA"/>
</dbReference>
<dbReference type="GO" id="GO:0004252">
    <property type="term" value="F:serine-type endopeptidase activity"/>
    <property type="evidence" value="ECO:0007669"/>
    <property type="project" value="InterPro"/>
</dbReference>
<organism evidence="5 7">
    <name type="scientific">Dinothrombium tinctorium</name>
    <dbReference type="NCBI Taxonomy" id="1965070"/>
    <lineage>
        <taxon>Eukaryota</taxon>
        <taxon>Metazoa</taxon>
        <taxon>Ecdysozoa</taxon>
        <taxon>Arthropoda</taxon>
        <taxon>Chelicerata</taxon>
        <taxon>Arachnida</taxon>
        <taxon>Acari</taxon>
        <taxon>Acariformes</taxon>
        <taxon>Trombidiformes</taxon>
        <taxon>Prostigmata</taxon>
        <taxon>Anystina</taxon>
        <taxon>Parasitengona</taxon>
        <taxon>Trombidioidea</taxon>
        <taxon>Trombidiidae</taxon>
        <taxon>Dinothrombium</taxon>
    </lineage>
</organism>
<dbReference type="InterPro" id="IPR043504">
    <property type="entry name" value="Peptidase_S1_PA_chymotrypsin"/>
</dbReference>
<dbReference type="Proteomes" id="UP000285301">
    <property type="component" value="Unassembled WGS sequence"/>
</dbReference>
<dbReference type="SUPFAM" id="SSF49854">
    <property type="entry name" value="Spermadhesin, CUB domain"/>
    <property type="match status" value="1"/>
</dbReference>
<name>A0A443QLI1_9ACAR</name>
<feature type="non-terminal residue" evidence="5">
    <location>
        <position position="1"/>
    </location>
</feature>
<dbReference type="InterPro" id="IPR001314">
    <property type="entry name" value="Peptidase_S1A"/>
</dbReference>
<dbReference type="InterPro" id="IPR018114">
    <property type="entry name" value="TRYPSIN_HIS"/>
</dbReference>